<proteinExistence type="predicted"/>
<sequence>MVPTTCVVCRSVRTMVIQSCKTKVPKSPIHFFIEQHIACLDISMDNNFLPLLMEIVQPTCNTLNDM</sequence>
<dbReference type="EMBL" id="BQKI01000077">
    <property type="protein sequence ID" value="GJN24444.1"/>
    <property type="molecule type" value="Genomic_DNA"/>
</dbReference>
<comment type="caution">
    <text evidence="1">The sequence shown here is derived from an EMBL/GenBank/DDBJ whole genome shotgun (WGS) entry which is preliminary data.</text>
</comment>
<gene>
    <name evidence="1" type="primary">gb12182</name>
    <name evidence="1" type="ORF">PR202_gb12182</name>
</gene>
<reference evidence="1" key="1">
    <citation type="journal article" date="2018" name="DNA Res.">
        <title>Multiple hybrid de novo genome assembly of finger millet, an orphan allotetraploid crop.</title>
        <authorList>
            <person name="Hatakeyama M."/>
            <person name="Aluri S."/>
            <person name="Balachadran M.T."/>
            <person name="Sivarajan S.R."/>
            <person name="Patrignani A."/>
            <person name="Gruter S."/>
            <person name="Poveda L."/>
            <person name="Shimizu-Inatsugi R."/>
            <person name="Baeten J."/>
            <person name="Francoijs K.J."/>
            <person name="Nataraja K.N."/>
            <person name="Reddy Y.A.N."/>
            <person name="Phadnis S."/>
            <person name="Ravikumar R.L."/>
            <person name="Schlapbach R."/>
            <person name="Sreeman S.M."/>
            <person name="Shimizu K.K."/>
        </authorList>
    </citation>
    <scope>NUCLEOTIDE SEQUENCE</scope>
</reference>
<reference evidence="1" key="2">
    <citation type="submission" date="2021-12" db="EMBL/GenBank/DDBJ databases">
        <title>Resequencing data analysis of finger millet.</title>
        <authorList>
            <person name="Hatakeyama M."/>
            <person name="Aluri S."/>
            <person name="Balachadran M.T."/>
            <person name="Sivarajan S.R."/>
            <person name="Poveda L."/>
            <person name="Shimizu-Inatsugi R."/>
            <person name="Schlapbach R."/>
            <person name="Sreeman S.M."/>
            <person name="Shimizu K.K."/>
        </authorList>
    </citation>
    <scope>NUCLEOTIDE SEQUENCE</scope>
</reference>
<name>A0AAV5EME3_ELECO</name>
<accession>A0AAV5EME3</accession>
<evidence type="ECO:0000313" key="1">
    <source>
        <dbReference type="EMBL" id="GJN24444.1"/>
    </source>
</evidence>
<protein>
    <submittedName>
        <fullName evidence="1">Uncharacterized protein</fullName>
    </submittedName>
</protein>
<organism evidence="1 2">
    <name type="scientific">Eleusine coracana subsp. coracana</name>
    <dbReference type="NCBI Taxonomy" id="191504"/>
    <lineage>
        <taxon>Eukaryota</taxon>
        <taxon>Viridiplantae</taxon>
        <taxon>Streptophyta</taxon>
        <taxon>Embryophyta</taxon>
        <taxon>Tracheophyta</taxon>
        <taxon>Spermatophyta</taxon>
        <taxon>Magnoliopsida</taxon>
        <taxon>Liliopsida</taxon>
        <taxon>Poales</taxon>
        <taxon>Poaceae</taxon>
        <taxon>PACMAD clade</taxon>
        <taxon>Chloridoideae</taxon>
        <taxon>Cynodonteae</taxon>
        <taxon>Eleusininae</taxon>
        <taxon>Eleusine</taxon>
    </lineage>
</organism>
<dbReference type="Proteomes" id="UP001054889">
    <property type="component" value="Unassembled WGS sequence"/>
</dbReference>
<evidence type="ECO:0000313" key="2">
    <source>
        <dbReference type="Proteomes" id="UP001054889"/>
    </source>
</evidence>
<dbReference type="AlphaFoldDB" id="A0AAV5EME3"/>
<keyword evidence="2" id="KW-1185">Reference proteome</keyword>